<accession>A0A816YJC1</accession>
<comment type="caution">
    <text evidence="1">The sequence shown here is derived from an EMBL/GenBank/DDBJ whole genome shotgun (WGS) entry which is preliminary data.</text>
</comment>
<evidence type="ECO:0000313" key="1">
    <source>
        <dbReference type="EMBL" id="CAF2159952.1"/>
    </source>
</evidence>
<protein>
    <submittedName>
        <fullName evidence="1">Uncharacterized protein</fullName>
    </submittedName>
</protein>
<name>A0A816YJC1_9BILA</name>
<proteinExistence type="predicted"/>
<evidence type="ECO:0000313" key="2">
    <source>
        <dbReference type="Proteomes" id="UP000663824"/>
    </source>
</evidence>
<organism evidence="1 2">
    <name type="scientific">Rotaria magnacalcarata</name>
    <dbReference type="NCBI Taxonomy" id="392030"/>
    <lineage>
        <taxon>Eukaryota</taxon>
        <taxon>Metazoa</taxon>
        <taxon>Spiralia</taxon>
        <taxon>Gnathifera</taxon>
        <taxon>Rotifera</taxon>
        <taxon>Eurotatoria</taxon>
        <taxon>Bdelloidea</taxon>
        <taxon>Philodinida</taxon>
        <taxon>Philodinidae</taxon>
        <taxon>Rotaria</taxon>
    </lineage>
</organism>
<dbReference type="EMBL" id="CAJNRE010017989">
    <property type="protein sequence ID" value="CAF2159952.1"/>
    <property type="molecule type" value="Genomic_DNA"/>
</dbReference>
<reference evidence="1" key="1">
    <citation type="submission" date="2021-02" db="EMBL/GenBank/DDBJ databases">
        <authorList>
            <person name="Nowell W R."/>
        </authorList>
    </citation>
    <scope>NUCLEOTIDE SEQUENCE</scope>
</reference>
<dbReference type="AlphaFoldDB" id="A0A816YJC1"/>
<gene>
    <name evidence="1" type="ORF">MBJ925_LOCUS32953</name>
</gene>
<sequence>MAVDEYSKHIISPEELRFIDYSMNMKNKPFAGLLNHTKLKQNPAIAVNPTVVSGRTLGLMPNSFPILHSHPITYPYDDNNVYGQKYPLFWKGNNYKNENSKALFESISIDKASAEYLFVQRAFHQTVSDTKTKIAFVSIRLNLNNMTKKNRCNHFIVVFLKHGRNTIKRYFEIS</sequence>
<dbReference type="Proteomes" id="UP000663824">
    <property type="component" value="Unassembled WGS sequence"/>
</dbReference>